<dbReference type="AlphaFoldDB" id="A0A653CTW9"/>
<feature type="compositionally biased region" description="Basic and acidic residues" evidence="2">
    <location>
        <begin position="96"/>
        <end position="105"/>
    </location>
</feature>
<evidence type="ECO:0000313" key="4">
    <source>
        <dbReference type="Proteomes" id="UP000410492"/>
    </source>
</evidence>
<feature type="compositionally biased region" description="Polar residues" evidence="2">
    <location>
        <begin position="73"/>
        <end position="82"/>
    </location>
</feature>
<dbReference type="OrthoDB" id="6774604at2759"/>
<dbReference type="EMBL" id="CAACVG010008833">
    <property type="protein sequence ID" value="VEN51202.1"/>
    <property type="molecule type" value="Genomic_DNA"/>
</dbReference>
<feature type="coiled-coil region" evidence="1">
    <location>
        <begin position="39"/>
        <end position="66"/>
    </location>
</feature>
<dbReference type="Proteomes" id="UP000410492">
    <property type="component" value="Unassembled WGS sequence"/>
</dbReference>
<keyword evidence="1" id="KW-0175">Coiled coil</keyword>
<evidence type="ECO:0000313" key="3">
    <source>
        <dbReference type="EMBL" id="VEN51202.1"/>
    </source>
</evidence>
<evidence type="ECO:0000256" key="2">
    <source>
        <dbReference type="SAM" id="MobiDB-lite"/>
    </source>
</evidence>
<accession>A0A653CTW9</accession>
<gene>
    <name evidence="3" type="ORF">CALMAC_LOCUS11738</name>
</gene>
<protein>
    <submittedName>
        <fullName evidence="3">Uncharacterized protein</fullName>
    </submittedName>
</protein>
<name>A0A653CTW9_CALMS</name>
<evidence type="ECO:0000256" key="1">
    <source>
        <dbReference type="SAM" id="Coils"/>
    </source>
</evidence>
<reference evidence="3 4" key="1">
    <citation type="submission" date="2019-01" db="EMBL/GenBank/DDBJ databases">
        <authorList>
            <person name="Sayadi A."/>
        </authorList>
    </citation>
    <scope>NUCLEOTIDE SEQUENCE [LARGE SCALE GENOMIC DNA]</scope>
</reference>
<organism evidence="3 4">
    <name type="scientific">Callosobruchus maculatus</name>
    <name type="common">Southern cowpea weevil</name>
    <name type="synonym">Pulse bruchid</name>
    <dbReference type="NCBI Taxonomy" id="64391"/>
    <lineage>
        <taxon>Eukaryota</taxon>
        <taxon>Metazoa</taxon>
        <taxon>Ecdysozoa</taxon>
        <taxon>Arthropoda</taxon>
        <taxon>Hexapoda</taxon>
        <taxon>Insecta</taxon>
        <taxon>Pterygota</taxon>
        <taxon>Neoptera</taxon>
        <taxon>Endopterygota</taxon>
        <taxon>Coleoptera</taxon>
        <taxon>Polyphaga</taxon>
        <taxon>Cucujiformia</taxon>
        <taxon>Chrysomeloidea</taxon>
        <taxon>Chrysomelidae</taxon>
        <taxon>Bruchinae</taxon>
        <taxon>Bruchini</taxon>
        <taxon>Callosobruchus</taxon>
    </lineage>
</organism>
<sequence length="134" mass="15220">MPQSALEQVKHNTEVAKQTIDAGKNELAIINERYNSMLAEQLRTENAALQLAVEEAKKKLIQLEVKNGKKQISVPNRTQDQGVTEEVEAAELPAQEPKDDKDKKEKKPKIIRKAKPRQFEFGKQNLMINLTECL</sequence>
<keyword evidence="4" id="KW-1185">Reference proteome</keyword>
<feature type="region of interest" description="Disordered" evidence="2">
    <location>
        <begin position="68"/>
        <end position="114"/>
    </location>
</feature>
<proteinExistence type="predicted"/>